<dbReference type="InterPro" id="IPR000210">
    <property type="entry name" value="BTB/POZ_dom"/>
</dbReference>
<evidence type="ECO:0000259" key="2">
    <source>
        <dbReference type="PROSITE" id="PS50097"/>
    </source>
</evidence>
<reference evidence="3" key="1">
    <citation type="journal article" date="2020" name="Stud. Mycol.">
        <title>101 Dothideomycetes genomes: a test case for predicting lifestyles and emergence of pathogens.</title>
        <authorList>
            <person name="Haridas S."/>
            <person name="Albert R."/>
            <person name="Binder M."/>
            <person name="Bloem J."/>
            <person name="Labutti K."/>
            <person name="Salamov A."/>
            <person name="Andreopoulos B."/>
            <person name="Baker S."/>
            <person name="Barry K."/>
            <person name="Bills G."/>
            <person name="Bluhm B."/>
            <person name="Cannon C."/>
            <person name="Castanera R."/>
            <person name="Culley D."/>
            <person name="Daum C."/>
            <person name="Ezra D."/>
            <person name="Gonzalez J."/>
            <person name="Henrissat B."/>
            <person name="Kuo A."/>
            <person name="Liang C."/>
            <person name="Lipzen A."/>
            <person name="Lutzoni F."/>
            <person name="Magnuson J."/>
            <person name="Mondo S."/>
            <person name="Nolan M."/>
            <person name="Ohm R."/>
            <person name="Pangilinan J."/>
            <person name="Park H.-J."/>
            <person name="Ramirez L."/>
            <person name="Alfaro M."/>
            <person name="Sun H."/>
            <person name="Tritt A."/>
            <person name="Yoshinaga Y."/>
            <person name="Zwiers L.-H."/>
            <person name="Turgeon B."/>
            <person name="Goodwin S."/>
            <person name="Spatafora J."/>
            <person name="Crous P."/>
            <person name="Grigoriev I."/>
        </authorList>
    </citation>
    <scope>NUCLEOTIDE SEQUENCE</scope>
    <source>
        <strain evidence="3">CBS 125425</strain>
    </source>
</reference>
<feature type="domain" description="BTB" evidence="2">
    <location>
        <begin position="38"/>
        <end position="111"/>
    </location>
</feature>
<sequence length="309" mass="34763">MAAEWAAIVAKSQWLTGNPIPDPPITGPVIEVAVLHLKDPNLTIPQGTVSELFYVHRDVLTATSPRLRDAVEQEMDGTGRLRLPGTWSNPNPSNFAQYVQWLYRRRLRTKSDPSAPAHEWNTLVDAYTLGEKLLDVPFQNAVLKHMVVLSTNGAPFPSLEEVNVLYDHTSHDDPARRLFVDQYTVFMEDNPGWSIDKIATDCNREFVADLLRAFVKVVDEQSSAAPPVLKWEPKLEDYMKMDGRGRADRSTRDDENEVRDDEGGRGQEVPQDGERGTESPSEWNYSLAGSETPTGWSRCTCPECSTYPF</sequence>
<dbReference type="PROSITE" id="PS50097">
    <property type="entry name" value="BTB"/>
    <property type="match status" value="1"/>
</dbReference>
<protein>
    <recommendedName>
        <fullName evidence="2">BTB domain-containing protein</fullName>
    </recommendedName>
</protein>
<dbReference type="EMBL" id="ML996203">
    <property type="protein sequence ID" value="KAF2731065.1"/>
    <property type="molecule type" value="Genomic_DNA"/>
</dbReference>
<evidence type="ECO:0000313" key="4">
    <source>
        <dbReference type="Proteomes" id="UP000799444"/>
    </source>
</evidence>
<feature type="compositionally biased region" description="Polar residues" evidence="1">
    <location>
        <begin position="278"/>
        <end position="297"/>
    </location>
</feature>
<keyword evidence="4" id="KW-1185">Reference proteome</keyword>
<dbReference type="AlphaFoldDB" id="A0A9P4QT04"/>
<dbReference type="OrthoDB" id="3794732at2759"/>
<name>A0A9P4QT04_9PLEO</name>
<dbReference type="CDD" id="cd18186">
    <property type="entry name" value="BTB_POZ_ZBTB_KLHL-like"/>
    <property type="match status" value="1"/>
</dbReference>
<proteinExistence type="predicted"/>
<dbReference type="InterPro" id="IPR011333">
    <property type="entry name" value="SKP1/BTB/POZ_sf"/>
</dbReference>
<dbReference type="PANTHER" id="PTHR47843:SF2">
    <property type="entry name" value="BTB DOMAIN-CONTAINING PROTEIN"/>
    <property type="match status" value="1"/>
</dbReference>
<organism evidence="3 4">
    <name type="scientific">Polyplosphaeria fusca</name>
    <dbReference type="NCBI Taxonomy" id="682080"/>
    <lineage>
        <taxon>Eukaryota</taxon>
        <taxon>Fungi</taxon>
        <taxon>Dikarya</taxon>
        <taxon>Ascomycota</taxon>
        <taxon>Pezizomycotina</taxon>
        <taxon>Dothideomycetes</taxon>
        <taxon>Pleosporomycetidae</taxon>
        <taxon>Pleosporales</taxon>
        <taxon>Tetraplosphaeriaceae</taxon>
        <taxon>Polyplosphaeria</taxon>
    </lineage>
</organism>
<feature type="region of interest" description="Disordered" evidence="1">
    <location>
        <begin position="241"/>
        <end position="298"/>
    </location>
</feature>
<evidence type="ECO:0000313" key="3">
    <source>
        <dbReference type="EMBL" id="KAF2731065.1"/>
    </source>
</evidence>
<feature type="compositionally biased region" description="Basic and acidic residues" evidence="1">
    <location>
        <begin position="241"/>
        <end position="253"/>
    </location>
</feature>
<evidence type="ECO:0000256" key="1">
    <source>
        <dbReference type="SAM" id="MobiDB-lite"/>
    </source>
</evidence>
<accession>A0A9P4QT04</accession>
<comment type="caution">
    <text evidence="3">The sequence shown here is derived from an EMBL/GenBank/DDBJ whole genome shotgun (WGS) entry which is preliminary data.</text>
</comment>
<dbReference type="Proteomes" id="UP000799444">
    <property type="component" value="Unassembled WGS sequence"/>
</dbReference>
<dbReference type="Gene3D" id="3.30.710.10">
    <property type="entry name" value="Potassium Channel Kv1.1, Chain A"/>
    <property type="match status" value="1"/>
</dbReference>
<gene>
    <name evidence="3" type="ORF">EJ04DRAFT_579390</name>
</gene>
<dbReference type="PANTHER" id="PTHR47843">
    <property type="entry name" value="BTB DOMAIN-CONTAINING PROTEIN-RELATED"/>
    <property type="match status" value="1"/>
</dbReference>